<dbReference type="OrthoDB" id="7577494at2"/>
<sequence>MSSARFDTTFSFAKYHANCRIECACGRIVTLPPAHLQRMFPMPLTLVEARRRLVCGGCGERGRAKMIPVPMARR</sequence>
<name>A0A558R5T6_9SPHN</name>
<dbReference type="EMBL" id="VNIM01000028">
    <property type="protein sequence ID" value="TVV74744.1"/>
    <property type="molecule type" value="Genomic_DNA"/>
</dbReference>
<organism evidence="1 2">
    <name type="scientific">Alterirhizorhabdus solaris</name>
    <dbReference type="NCBI Taxonomy" id="2529389"/>
    <lineage>
        <taxon>Bacteria</taxon>
        <taxon>Pseudomonadati</taxon>
        <taxon>Pseudomonadota</taxon>
        <taxon>Alphaproteobacteria</taxon>
        <taxon>Sphingomonadales</taxon>
        <taxon>Rhizorhabdaceae</taxon>
        <taxon>Alterirhizorhabdus</taxon>
    </lineage>
</organism>
<evidence type="ECO:0000313" key="2">
    <source>
        <dbReference type="Proteomes" id="UP000318681"/>
    </source>
</evidence>
<protein>
    <submittedName>
        <fullName evidence="1">Uncharacterized protein</fullName>
    </submittedName>
</protein>
<reference evidence="1 2" key="1">
    <citation type="submission" date="2019-07" db="EMBL/GenBank/DDBJ databases">
        <title>Sphingomonas solaris sp. nov., isolated from a solar panel from Boston, Massachusetts.</title>
        <authorList>
            <person name="Tanner K."/>
            <person name="Pascual J."/>
            <person name="Mancuso C."/>
            <person name="Pereto J."/>
            <person name="Khalil A."/>
            <person name="Vilanova C."/>
        </authorList>
    </citation>
    <scope>NUCLEOTIDE SEQUENCE [LARGE SCALE GENOMIC DNA]</scope>
    <source>
        <strain evidence="1 2">R4DWN</strain>
    </source>
</reference>
<keyword evidence="2" id="KW-1185">Reference proteome</keyword>
<accession>A0A558R5T6</accession>
<evidence type="ECO:0000313" key="1">
    <source>
        <dbReference type="EMBL" id="TVV74744.1"/>
    </source>
</evidence>
<comment type="caution">
    <text evidence="1">The sequence shown here is derived from an EMBL/GenBank/DDBJ whole genome shotgun (WGS) entry which is preliminary data.</text>
</comment>
<gene>
    <name evidence="1" type="ORF">FOY91_08820</name>
</gene>
<dbReference type="AlphaFoldDB" id="A0A558R5T6"/>
<proteinExistence type="predicted"/>
<dbReference type="Proteomes" id="UP000318681">
    <property type="component" value="Unassembled WGS sequence"/>
</dbReference>
<dbReference type="RefSeq" id="WP_145150191.1">
    <property type="nucleotide sequence ID" value="NZ_VNIM01000028.1"/>
</dbReference>